<dbReference type="EMBL" id="BOOF01000005">
    <property type="protein sequence ID" value="GIH60747.1"/>
    <property type="molecule type" value="Genomic_DNA"/>
</dbReference>
<reference evidence="2 3" key="1">
    <citation type="submission" date="2021-01" db="EMBL/GenBank/DDBJ databases">
        <title>Whole genome shotgun sequence of Microbispora siamensis NBRC 104113.</title>
        <authorList>
            <person name="Komaki H."/>
            <person name="Tamura T."/>
        </authorList>
    </citation>
    <scope>NUCLEOTIDE SEQUENCE [LARGE SCALE GENOMIC DNA]</scope>
    <source>
        <strain evidence="2 3">NBRC 104113</strain>
    </source>
</reference>
<feature type="transmembrane region" description="Helical" evidence="1">
    <location>
        <begin position="51"/>
        <end position="72"/>
    </location>
</feature>
<comment type="caution">
    <text evidence="2">The sequence shown here is derived from an EMBL/GenBank/DDBJ whole genome shotgun (WGS) entry which is preliminary data.</text>
</comment>
<evidence type="ECO:0000313" key="2">
    <source>
        <dbReference type="EMBL" id="GIH60747.1"/>
    </source>
</evidence>
<dbReference type="RefSeq" id="WP_204047696.1">
    <property type="nucleotide sequence ID" value="NZ_BOOF01000005.1"/>
</dbReference>
<protein>
    <submittedName>
        <fullName evidence="2">Uncharacterized protein</fullName>
    </submittedName>
</protein>
<accession>A0ABQ4GH33</accession>
<dbReference type="Proteomes" id="UP000660454">
    <property type="component" value="Unassembled WGS sequence"/>
</dbReference>
<keyword evidence="1" id="KW-0812">Transmembrane</keyword>
<organism evidence="2 3">
    <name type="scientific">Microbispora siamensis</name>
    <dbReference type="NCBI Taxonomy" id="564413"/>
    <lineage>
        <taxon>Bacteria</taxon>
        <taxon>Bacillati</taxon>
        <taxon>Actinomycetota</taxon>
        <taxon>Actinomycetes</taxon>
        <taxon>Streptosporangiales</taxon>
        <taxon>Streptosporangiaceae</taxon>
        <taxon>Microbispora</taxon>
    </lineage>
</organism>
<evidence type="ECO:0000313" key="3">
    <source>
        <dbReference type="Proteomes" id="UP000660454"/>
    </source>
</evidence>
<proteinExistence type="predicted"/>
<evidence type="ECO:0000256" key="1">
    <source>
        <dbReference type="SAM" id="Phobius"/>
    </source>
</evidence>
<keyword evidence="3" id="KW-1185">Reference proteome</keyword>
<feature type="transmembrane region" description="Helical" evidence="1">
    <location>
        <begin position="20"/>
        <end position="45"/>
    </location>
</feature>
<keyword evidence="1" id="KW-1133">Transmembrane helix</keyword>
<gene>
    <name evidence="2" type="ORF">Msi02_15640</name>
</gene>
<sequence length="78" mass="8611">MSERRRGGRASGLMEMFVEFTGSMVVFLVGLGVVTGIAALFRWSVPDLPELLYWAVGVAVLVMMLIPTAWLIRKIKIG</sequence>
<name>A0ABQ4GH33_9ACTN</name>
<keyword evidence="1" id="KW-0472">Membrane</keyword>